<feature type="non-terminal residue" evidence="1">
    <location>
        <position position="116"/>
    </location>
</feature>
<comment type="caution">
    <text evidence="1">The sequence shown here is derived from an EMBL/GenBank/DDBJ whole genome shotgun (WGS) entry which is preliminary data.</text>
</comment>
<reference evidence="1" key="1">
    <citation type="submission" date="2021-02" db="EMBL/GenBank/DDBJ databases">
        <authorList>
            <consortium name="DOE Joint Genome Institute"/>
            <person name="Ahrendt S."/>
            <person name="Looney B.P."/>
            <person name="Miyauchi S."/>
            <person name="Morin E."/>
            <person name="Drula E."/>
            <person name="Courty P.E."/>
            <person name="Chicoki N."/>
            <person name="Fauchery L."/>
            <person name="Kohler A."/>
            <person name="Kuo A."/>
            <person name="Labutti K."/>
            <person name="Pangilinan J."/>
            <person name="Lipzen A."/>
            <person name="Riley R."/>
            <person name="Andreopoulos W."/>
            <person name="He G."/>
            <person name="Johnson J."/>
            <person name="Barry K.W."/>
            <person name="Grigoriev I.V."/>
            <person name="Nagy L."/>
            <person name="Hibbett D."/>
            <person name="Henrissat B."/>
            <person name="Matheny P.B."/>
            <person name="Labbe J."/>
            <person name="Martin F."/>
        </authorList>
    </citation>
    <scope>NUCLEOTIDE SEQUENCE</scope>
    <source>
        <strain evidence="1">EC-137</strain>
    </source>
</reference>
<proteinExistence type="predicted"/>
<evidence type="ECO:0000313" key="1">
    <source>
        <dbReference type="EMBL" id="KAI0030656.1"/>
    </source>
</evidence>
<feature type="non-terminal residue" evidence="1">
    <location>
        <position position="1"/>
    </location>
</feature>
<keyword evidence="2" id="KW-1185">Reference proteome</keyword>
<sequence>HPYARIYARKAAEKQKRRKVWTHTLEKELFSPTELSTLSAPNRRTIYQASLEAHIDYLHRELTQHGLFPVPLGDLEPFKGLNCKTAKAGHNITMVAGLHHDATLAKMKLRELERAV</sequence>
<dbReference type="EMBL" id="MU273611">
    <property type="protein sequence ID" value="KAI0030656.1"/>
    <property type="molecule type" value="Genomic_DNA"/>
</dbReference>
<accession>A0ACB8QFQ4</accession>
<evidence type="ECO:0000313" key="2">
    <source>
        <dbReference type="Proteomes" id="UP000814128"/>
    </source>
</evidence>
<protein>
    <submittedName>
        <fullName evidence="1">Uncharacterized protein</fullName>
    </submittedName>
</protein>
<gene>
    <name evidence="1" type="ORF">K488DRAFT_35869</name>
</gene>
<reference evidence="1" key="2">
    <citation type="journal article" date="2022" name="New Phytol.">
        <title>Evolutionary transition to the ectomycorrhizal habit in the genomes of a hyperdiverse lineage of mushroom-forming fungi.</title>
        <authorList>
            <person name="Looney B."/>
            <person name="Miyauchi S."/>
            <person name="Morin E."/>
            <person name="Drula E."/>
            <person name="Courty P.E."/>
            <person name="Kohler A."/>
            <person name="Kuo A."/>
            <person name="LaButti K."/>
            <person name="Pangilinan J."/>
            <person name="Lipzen A."/>
            <person name="Riley R."/>
            <person name="Andreopoulos W."/>
            <person name="He G."/>
            <person name="Johnson J."/>
            <person name="Nolan M."/>
            <person name="Tritt A."/>
            <person name="Barry K.W."/>
            <person name="Grigoriev I.V."/>
            <person name="Nagy L.G."/>
            <person name="Hibbett D."/>
            <person name="Henrissat B."/>
            <person name="Matheny P.B."/>
            <person name="Labbe J."/>
            <person name="Martin F.M."/>
        </authorList>
    </citation>
    <scope>NUCLEOTIDE SEQUENCE</scope>
    <source>
        <strain evidence="1">EC-137</strain>
    </source>
</reference>
<name>A0ACB8QFQ4_9AGAM</name>
<dbReference type="Proteomes" id="UP000814128">
    <property type="component" value="Unassembled WGS sequence"/>
</dbReference>
<organism evidence="1 2">
    <name type="scientific">Vararia minispora EC-137</name>
    <dbReference type="NCBI Taxonomy" id="1314806"/>
    <lineage>
        <taxon>Eukaryota</taxon>
        <taxon>Fungi</taxon>
        <taxon>Dikarya</taxon>
        <taxon>Basidiomycota</taxon>
        <taxon>Agaricomycotina</taxon>
        <taxon>Agaricomycetes</taxon>
        <taxon>Russulales</taxon>
        <taxon>Lachnocladiaceae</taxon>
        <taxon>Vararia</taxon>
    </lineage>
</organism>